<evidence type="ECO:0000313" key="2">
    <source>
        <dbReference type="Proteomes" id="UP000467124"/>
    </source>
</evidence>
<dbReference type="RefSeq" id="WP_161110028.1">
    <property type="nucleotide sequence ID" value="NZ_WWHY01000001.1"/>
</dbReference>
<name>A0A7K2IM50_9ACTN</name>
<dbReference type="NCBIfam" id="TIGR04267">
    <property type="entry name" value="mod_HExxH"/>
    <property type="match status" value="1"/>
</dbReference>
<organism evidence="1 2">
    <name type="scientific">Nocardiopsis alba</name>
    <dbReference type="NCBI Taxonomy" id="53437"/>
    <lineage>
        <taxon>Bacteria</taxon>
        <taxon>Bacillati</taxon>
        <taxon>Actinomycetota</taxon>
        <taxon>Actinomycetes</taxon>
        <taxon>Streptosporangiales</taxon>
        <taxon>Nocardiopsidaceae</taxon>
        <taxon>Nocardiopsis</taxon>
    </lineage>
</organism>
<dbReference type="Proteomes" id="UP000467124">
    <property type="component" value="Unassembled WGS sequence"/>
</dbReference>
<proteinExistence type="predicted"/>
<protein>
    <submittedName>
        <fullName evidence="1">HEXXH motif domain-containing protein</fullName>
    </submittedName>
</protein>
<evidence type="ECO:0000313" key="1">
    <source>
        <dbReference type="EMBL" id="MYR30855.1"/>
    </source>
</evidence>
<reference evidence="1 2" key="1">
    <citation type="journal article" date="2019" name="Nat. Commun.">
        <title>The antimicrobial potential of Streptomyces from insect microbiomes.</title>
        <authorList>
            <person name="Chevrette M.G."/>
            <person name="Carlson C.M."/>
            <person name="Ortega H.E."/>
            <person name="Thomas C."/>
            <person name="Ananiev G.E."/>
            <person name="Barns K.J."/>
            <person name="Book A.J."/>
            <person name="Cagnazzo J."/>
            <person name="Carlos C."/>
            <person name="Flanigan W."/>
            <person name="Grubbs K.J."/>
            <person name="Horn H.A."/>
            <person name="Hoffmann F.M."/>
            <person name="Klassen J.L."/>
            <person name="Knack J.J."/>
            <person name="Lewin G.R."/>
            <person name="McDonald B.R."/>
            <person name="Muller L."/>
            <person name="Melo W.G.P."/>
            <person name="Pinto-Tomas A.A."/>
            <person name="Schmitz A."/>
            <person name="Wendt-Pienkowski E."/>
            <person name="Wildman S."/>
            <person name="Zhao M."/>
            <person name="Zhang F."/>
            <person name="Bugni T.S."/>
            <person name="Andes D.R."/>
            <person name="Pupo M.T."/>
            <person name="Currie C.R."/>
        </authorList>
    </citation>
    <scope>NUCLEOTIDE SEQUENCE [LARGE SCALE GENOMIC DNA]</scope>
    <source>
        <strain evidence="1 2">SID5840</strain>
    </source>
</reference>
<gene>
    <name evidence="1" type="ORF">GTW20_00880</name>
</gene>
<dbReference type="EMBL" id="WWHY01000001">
    <property type="protein sequence ID" value="MYR30855.1"/>
    <property type="molecule type" value="Genomic_DNA"/>
</dbReference>
<comment type="caution">
    <text evidence="1">The sequence shown here is derived from an EMBL/GenBank/DDBJ whole genome shotgun (WGS) entry which is preliminary data.</text>
</comment>
<dbReference type="InterPro" id="IPR026337">
    <property type="entry name" value="AKG_HExxH"/>
</dbReference>
<accession>A0A7K2IM50</accession>
<sequence>MPGPVPDPLFDALARGGGGHEAIAHLRAAQYGKHLLLLRRVVDATLEGRHPEAARVREAYELLARAQEHAPEPVTGVLRHPTVGVWARRTLLSLGGHLPGPPRLGTLSALAAAAALRARIDARLRVPLDGPTAPLPSLGRALVGEGARGAWCEIGAGRALLRRPGGLEVEVPEDPHEDAPGWQALRRLEACHRGRRVELYLDDQDPDRLPGTDLPARRLSPGETVTWRRALEGAWELLVEYHEEVAEEVAALVLTLTPITTPGNGTHTSATAQHAFGNLGLSTPTGPVPFALTFAHEVQHAKLTALLDLVDLTLPEDGARFYAPWRPDPRPADGLLQGVYAHLGVAGFWGRHRHTVRGEEARRAHADFAHWRRSTSDAARVLAGSGRLTAEGERFLARTGLTLREWLEEPVPVEAERAARETARRHLDRWRARNGALRHGALR</sequence>
<dbReference type="AlphaFoldDB" id="A0A7K2IM50"/>